<dbReference type="EMBL" id="OZ034813">
    <property type="protein sequence ID" value="CAL1353357.1"/>
    <property type="molecule type" value="Genomic_DNA"/>
</dbReference>
<keyword evidence="2" id="KW-1185">Reference proteome</keyword>
<dbReference type="AlphaFoldDB" id="A0AAV2CBG2"/>
<reference evidence="1 2" key="1">
    <citation type="submission" date="2024-04" db="EMBL/GenBank/DDBJ databases">
        <authorList>
            <person name="Fracassetti M."/>
        </authorList>
    </citation>
    <scope>NUCLEOTIDE SEQUENCE [LARGE SCALE GENOMIC DNA]</scope>
</reference>
<protein>
    <submittedName>
        <fullName evidence="1">Uncharacterized protein</fullName>
    </submittedName>
</protein>
<name>A0AAV2CBG2_9ROSI</name>
<organism evidence="1 2">
    <name type="scientific">Linum trigynum</name>
    <dbReference type="NCBI Taxonomy" id="586398"/>
    <lineage>
        <taxon>Eukaryota</taxon>
        <taxon>Viridiplantae</taxon>
        <taxon>Streptophyta</taxon>
        <taxon>Embryophyta</taxon>
        <taxon>Tracheophyta</taxon>
        <taxon>Spermatophyta</taxon>
        <taxon>Magnoliopsida</taxon>
        <taxon>eudicotyledons</taxon>
        <taxon>Gunneridae</taxon>
        <taxon>Pentapetalae</taxon>
        <taxon>rosids</taxon>
        <taxon>fabids</taxon>
        <taxon>Malpighiales</taxon>
        <taxon>Linaceae</taxon>
        <taxon>Linum</taxon>
    </lineage>
</organism>
<sequence>MYGAEKEGSLLILEVLKFAGNNNLLAINNIVGRKVLDKSPKLIDLGRRLVSRLANVKWRKLAREKEDPNSKRDR</sequence>
<proteinExistence type="predicted"/>
<evidence type="ECO:0000313" key="1">
    <source>
        <dbReference type="EMBL" id="CAL1353357.1"/>
    </source>
</evidence>
<gene>
    <name evidence="1" type="ORF">LTRI10_LOCUS1260</name>
</gene>
<accession>A0AAV2CBG2</accession>
<dbReference type="Proteomes" id="UP001497516">
    <property type="component" value="Chromosome 1"/>
</dbReference>
<evidence type="ECO:0000313" key="2">
    <source>
        <dbReference type="Proteomes" id="UP001497516"/>
    </source>
</evidence>